<name>A0A4R6V8M5_9PSEU</name>
<protein>
    <submittedName>
        <fullName evidence="1">Uncharacterized protein</fullName>
    </submittedName>
</protein>
<organism evidence="1 2">
    <name type="scientific">Actinomycetospora succinea</name>
    <dbReference type="NCBI Taxonomy" id="663603"/>
    <lineage>
        <taxon>Bacteria</taxon>
        <taxon>Bacillati</taxon>
        <taxon>Actinomycetota</taxon>
        <taxon>Actinomycetes</taxon>
        <taxon>Pseudonocardiales</taxon>
        <taxon>Pseudonocardiaceae</taxon>
        <taxon>Actinomycetospora</taxon>
    </lineage>
</organism>
<gene>
    <name evidence="1" type="ORF">EV188_107105</name>
</gene>
<dbReference type="Proteomes" id="UP000295705">
    <property type="component" value="Unassembled WGS sequence"/>
</dbReference>
<keyword evidence="2" id="KW-1185">Reference proteome</keyword>
<evidence type="ECO:0000313" key="1">
    <source>
        <dbReference type="EMBL" id="TDQ52728.1"/>
    </source>
</evidence>
<proteinExistence type="predicted"/>
<dbReference type="EMBL" id="SNYO01000007">
    <property type="protein sequence ID" value="TDQ52728.1"/>
    <property type="molecule type" value="Genomic_DNA"/>
</dbReference>
<sequence length="83" mass="8562">MTAAARGEALWHGLNSTQADGTECVMCERSFTWPELPDAYRPAPVPGTRSGPAGIAAVPVGRSETGSQVFACAGICAALAWPD</sequence>
<evidence type="ECO:0000313" key="2">
    <source>
        <dbReference type="Proteomes" id="UP000295705"/>
    </source>
</evidence>
<accession>A0A4R6V8M5</accession>
<dbReference type="OrthoDB" id="3695744at2"/>
<comment type="caution">
    <text evidence="1">The sequence shown here is derived from an EMBL/GenBank/DDBJ whole genome shotgun (WGS) entry which is preliminary data.</text>
</comment>
<reference evidence="1 2" key="1">
    <citation type="submission" date="2019-03" db="EMBL/GenBank/DDBJ databases">
        <title>Genomic Encyclopedia of Type Strains, Phase IV (KMG-IV): sequencing the most valuable type-strain genomes for metagenomic binning, comparative biology and taxonomic classification.</title>
        <authorList>
            <person name="Goeker M."/>
        </authorList>
    </citation>
    <scope>NUCLEOTIDE SEQUENCE [LARGE SCALE GENOMIC DNA]</scope>
    <source>
        <strain evidence="1 2">DSM 45775</strain>
    </source>
</reference>
<dbReference type="AlphaFoldDB" id="A0A4R6V8M5"/>